<accession>A0A1L1PJI5</accession>
<dbReference type="RefSeq" id="WP_009520335.1">
    <property type="nucleotide sequence ID" value="NZ_CCAE010000016.1"/>
</dbReference>
<gene>
    <name evidence="2" type="ORF">BN948_02347</name>
</gene>
<keyword evidence="1 2" id="KW-0812">Transmembrane</keyword>
<dbReference type="EMBL" id="CCAE010000016">
    <property type="protein sequence ID" value="CDN87919.1"/>
    <property type="molecule type" value="Genomic_DNA"/>
</dbReference>
<keyword evidence="3" id="KW-1185">Reference proteome</keyword>
<keyword evidence="1" id="KW-1133">Transmembrane helix</keyword>
<reference evidence="3" key="1">
    <citation type="submission" date="2014-02" db="EMBL/GenBank/DDBJ databases">
        <authorList>
            <person name="Gan H."/>
        </authorList>
    </citation>
    <scope>NUCLEOTIDE SEQUENCE [LARGE SCALE GENOMIC DNA]</scope>
    <source>
        <strain evidence="3">S1</strain>
    </source>
</reference>
<evidence type="ECO:0000313" key="2">
    <source>
        <dbReference type="EMBL" id="CDN87919.1"/>
    </source>
</evidence>
<feature type="transmembrane region" description="Helical" evidence="1">
    <location>
        <begin position="32"/>
        <end position="52"/>
    </location>
</feature>
<feature type="transmembrane region" description="Helical" evidence="1">
    <location>
        <begin position="163"/>
        <end position="183"/>
    </location>
</feature>
<sequence length="218" mass="23732">MSSLRAAASALLLLGWIAASHLGSTGRGPVDLHVAVAVAPFLAAVAILFARVARPPVKLLAWLSVAVLLWSLWALLRTHVALLYYLQHLGIHLALAALFGASLIGSGEALVTRMARLLSEGDLSPRHWRYTRQVTAVWAAFFVLNALVSTALFLFASREVWSLHANVLTGPLVGLVFMVEVLCRRAVLPPHERPSLSAVVHAWRTMGRHRPTDPRSQP</sequence>
<dbReference type="Proteomes" id="UP000028878">
    <property type="component" value="Unassembled WGS sequence"/>
</dbReference>
<feature type="transmembrane region" description="Helical" evidence="1">
    <location>
        <begin position="59"/>
        <end position="76"/>
    </location>
</feature>
<proteinExistence type="predicted"/>
<name>A0A1L1PJI5_HYDIT</name>
<reference evidence="3" key="2">
    <citation type="submission" date="2014-11" db="EMBL/GenBank/DDBJ databases">
        <title>Draft genome sequence of Hydrogenophaga intermedia S1.</title>
        <authorList>
            <person name="Gan H.M."/>
            <person name="Chew T.H."/>
            <person name="Stolz A."/>
        </authorList>
    </citation>
    <scope>NUCLEOTIDE SEQUENCE [LARGE SCALE GENOMIC DNA]</scope>
    <source>
        <strain evidence="3">S1</strain>
    </source>
</reference>
<feature type="transmembrane region" description="Helical" evidence="1">
    <location>
        <begin position="136"/>
        <end position="157"/>
    </location>
</feature>
<dbReference type="AlphaFoldDB" id="A0A1L1PJI5"/>
<feature type="transmembrane region" description="Helical" evidence="1">
    <location>
        <begin position="82"/>
        <end position="104"/>
    </location>
</feature>
<keyword evidence="1" id="KW-0472">Membrane</keyword>
<evidence type="ECO:0000256" key="1">
    <source>
        <dbReference type="SAM" id="Phobius"/>
    </source>
</evidence>
<evidence type="ECO:0000313" key="3">
    <source>
        <dbReference type="Proteomes" id="UP000028878"/>
    </source>
</evidence>
<protein>
    <submittedName>
        <fullName evidence="2">Transmembrane protein</fullName>
    </submittedName>
</protein>
<organism evidence="2 3">
    <name type="scientific">Hydrogenophaga intermedia</name>
    <dbReference type="NCBI Taxonomy" id="65786"/>
    <lineage>
        <taxon>Bacteria</taxon>
        <taxon>Pseudomonadati</taxon>
        <taxon>Pseudomonadota</taxon>
        <taxon>Betaproteobacteria</taxon>
        <taxon>Burkholderiales</taxon>
        <taxon>Comamonadaceae</taxon>
        <taxon>Hydrogenophaga</taxon>
    </lineage>
</organism>